<dbReference type="STRING" id="3076.A0A2P6TJ96"/>
<dbReference type="GO" id="GO:0008663">
    <property type="term" value="F:2',3'-cyclic-nucleotide 2'-phosphodiesterase activity"/>
    <property type="evidence" value="ECO:0007669"/>
    <property type="project" value="TreeGrafter"/>
</dbReference>
<proteinExistence type="predicted"/>
<dbReference type="PANTHER" id="PTHR16509">
    <property type="match status" value="1"/>
</dbReference>
<sequence>MTVMTAAAAGSGAAAAKSEKLFSFGLLSDVQYSDKEDGASFHGTPRYYRYALQQLDRAVEAMRAAGVTFALHLGDIVDYHNVLLPDCPDSGLPASKKALREVLQHFDRLGRPTLHLLGNHCLYNHRREELSARLGIRQLQQRQDGVWDAPHSYYTYSPGPGWRFICLDGYDVSILGWPPGHPLHEQARSLLEANNPNEDKNSGKGLVGLQRRFVKFGGGVSAAQLAWLQQQLEAAAAAGERVICCCHLCFYPDTCSPVCLMWNYNEVLEVLQRYAGTVVATMAGHAHMDGMATDEAGIRHRVCKAVLETPPGRECYGIVDVYPDAIHIRGVDTFASEHWPLPPLAAAPAPPPGDAAAAVEQPRPSSVAVRA</sequence>
<dbReference type="Pfam" id="PF00149">
    <property type="entry name" value="Metallophos"/>
    <property type="match status" value="1"/>
</dbReference>
<dbReference type="InterPro" id="IPR029052">
    <property type="entry name" value="Metallo-depent_PP-like"/>
</dbReference>
<reference evidence="3 4" key="1">
    <citation type="journal article" date="2018" name="Plant J.">
        <title>Genome sequences of Chlorella sorokiniana UTEX 1602 and Micractinium conductrix SAG 241.80: implications to maltose excretion by a green alga.</title>
        <authorList>
            <person name="Arriola M.B."/>
            <person name="Velmurugan N."/>
            <person name="Zhang Y."/>
            <person name="Plunkett M.H."/>
            <person name="Hondzo H."/>
            <person name="Barney B.M."/>
        </authorList>
    </citation>
    <scope>NUCLEOTIDE SEQUENCE [LARGE SCALE GENOMIC DNA]</scope>
    <source>
        <strain evidence="4">UTEX 1602</strain>
    </source>
</reference>
<evidence type="ECO:0000259" key="2">
    <source>
        <dbReference type="Pfam" id="PF00149"/>
    </source>
</evidence>
<organism evidence="3 4">
    <name type="scientific">Chlorella sorokiniana</name>
    <name type="common">Freshwater green alga</name>
    <dbReference type="NCBI Taxonomy" id="3076"/>
    <lineage>
        <taxon>Eukaryota</taxon>
        <taxon>Viridiplantae</taxon>
        <taxon>Chlorophyta</taxon>
        <taxon>core chlorophytes</taxon>
        <taxon>Trebouxiophyceae</taxon>
        <taxon>Chlorellales</taxon>
        <taxon>Chlorellaceae</taxon>
        <taxon>Chlorella clade</taxon>
        <taxon>Chlorella</taxon>
    </lineage>
</organism>
<feature type="domain" description="Calcineurin-like phosphoesterase" evidence="2">
    <location>
        <begin position="24"/>
        <end position="288"/>
    </location>
</feature>
<dbReference type="AlphaFoldDB" id="A0A2P6TJ96"/>
<dbReference type="GO" id="GO:0047734">
    <property type="term" value="F:CDP-glycerol diphosphatase activity"/>
    <property type="evidence" value="ECO:0007669"/>
    <property type="project" value="TreeGrafter"/>
</dbReference>
<evidence type="ECO:0000313" key="3">
    <source>
        <dbReference type="EMBL" id="PRW39318.1"/>
    </source>
</evidence>
<dbReference type="OrthoDB" id="9675250at2759"/>
<dbReference type="PANTHER" id="PTHR16509:SF1">
    <property type="entry name" value="MANGANESE-DEPENDENT ADP-RIBOSE_CDP-ALCOHOL DIPHOSPHATASE"/>
    <property type="match status" value="1"/>
</dbReference>
<dbReference type="SUPFAM" id="SSF56300">
    <property type="entry name" value="Metallo-dependent phosphatases"/>
    <property type="match status" value="1"/>
</dbReference>
<protein>
    <submittedName>
        <fullName evidence="3">Manganese-dependent ADP-ribose CDP-alcohol diphosphatase-like</fullName>
    </submittedName>
</protein>
<dbReference type="Proteomes" id="UP000239899">
    <property type="component" value="Unassembled WGS sequence"/>
</dbReference>
<dbReference type="GO" id="GO:0047631">
    <property type="term" value="F:ADP-ribose diphosphatase activity"/>
    <property type="evidence" value="ECO:0007669"/>
    <property type="project" value="TreeGrafter"/>
</dbReference>
<dbReference type="GO" id="GO:0030145">
    <property type="term" value="F:manganese ion binding"/>
    <property type="evidence" value="ECO:0007669"/>
    <property type="project" value="TreeGrafter"/>
</dbReference>
<accession>A0A2P6TJ96</accession>
<feature type="region of interest" description="Disordered" evidence="1">
    <location>
        <begin position="345"/>
        <end position="371"/>
    </location>
</feature>
<dbReference type="EMBL" id="LHPG02000014">
    <property type="protein sequence ID" value="PRW39318.1"/>
    <property type="molecule type" value="Genomic_DNA"/>
</dbReference>
<evidence type="ECO:0000256" key="1">
    <source>
        <dbReference type="SAM" id="MobiDB-lite"/>
    </source>
</evidence>
<evidence type="ECO:0000313" key="4">
    <source>
        <dbReference type="Proteomes" id="UP000239899"/>
    </source>
</evidence>
<keyword evidence="4" id="KW-1185">Reference proteome</keyword>
<comment type="caution">
    <text evidence="3">The sequence shown here is derived from an EMBL/GenBank/DDBJ whole genome shotgun (WGS) entry which is preliminary data.</text>
</comment>
<gene>
    <name evidence="3" type="ORF">C2E21_7091</name>
</gene>
<dbReference type="InterPro" id="IPR004843">
    <property type="entry name" value="Calcineurin-like_PHP"/>
</dbReference>
<name>A0A2P6TJ96_CHLSO</name>
<dbReference type="Gene3D" id="3.60.21.10">
    <property type="match status" value="1"/>
</dbReference>